<comment type="subcellular location">
    <subcellularLocation>
        <location evidence="1 10">Cell outer membrane</location>
        <topology evidence="1 10">Multi-pass membrane protein</topology>
    </subcellularLocation>
</comment>
<feature type="domain" description="TonB-dependent receptor-like beta-barrel" evidence="13">
    <location>
        <begin position="227"/>
        <end position="683"/>
    </location>
</feature>
<dbReference type="GO" id="GO:0009279">
    <property type="term" value="C:cell outer membrane"/>
    <property type="evidence" value="ECO:0007669"/>
    <property type="project" value="UniProtKB-SubCell"/>
</dbReference>
<protein>
    <submittedName>
        <fullName evidence="15">TonB-dependent receptor</fullName>
    </submittedName>
</protein>
<dbReference type="EMBL" id="PDSH01000009">
    <property type="protein sequence ID" value="PIE25263.1"/>
    <property type="molecule type" value="Genomic_DNA"/>
</dbReference>
<evidence type="ECO:0000313" key="16">
    <source>
        <dbReference type="Proteomes" id="UP000243469"/>
    </source>
</evidence>
<evidence type="ECO:0000256" key="11">
    <source>
        <dbReference type="PROSITE-ProRule" id="PRU10144"/>
    </source>
</evidence>
<keyword evidence="15" id="KW-0675">Receptor</keyword>
<accession>A0A2G6JPC5</accession>
<evidence type="ECO:0000256" key="12">
    <source>
        <dbReference type="RuleBase" id="RU003357"/>
    </source>
</evidence>
<dbReference type="InterPro" id="IPR036942">
    <property type="entry name" value="Beta-barrel_TonB_sf"/>
</dbReference>
<evidence type="ECO:0000256" key="9">
    <source>
        <dbReference type="ARBA" id="ARBA00023237"/>
    </source>
</evidence>
<feature type="domain" description="TonB-dependent receptor plug" evidence="14">
    <location>
        <begin position="86"/>
        <end position="190"/>
    </location>
</feature>
<dbReference type="NCBIfam" id="TIGR01785">
    <property type="entry name" value="TonB-hemin"/>
    <property type="match status" value="1"/>
</dbReference>
<dbReference type="CDD" id="cd01347">
    <property type="entry name" value="ligand_gated_channel"/>
    <property type="match status" value="1"/>
</dbReference>
<dbReference type="Pfam" id="PF07715">
    <property type="entry name" value="Plug"/>
    <property type="match status" value="1"/>
</dbReference>
<dbReference type="PANTHER" id="PTHR30069:SF41">
    <property type="entry name" value="HEME_HEMOPEXIN UTILIZATION PROTEIN C"/>
    <property type="match status" value="1"/>
</dbReference>
<dbReference type="Gene3D" id="2.40.170.20">
    <property type="entry name" value="TonB-dependent receptor, beta-barrel domain"/>
    <property type="match status" value="1"/>
</dbReference>
<evidence type="ECO:0000256" key="4">
    <source>
        <dbReference type="ARBA" id="ARBA00022452"/>
    </source>
</evidence>
<dbReference type="GO" id="GO:0015344">
    <property type="term" value="F:siderophore uptake transmembrane transporter activity"/>
    <property type="evidence" value="ECO:0007669"/>
    <property type="project" value="TreeGrafter"/>
</dbReference>
<sequence length="710" mass="77112">MTHCEVSWMFYAALIKVRSNASLKRLIGCSGPVLFSSGGYMQPKPLAVVISSLLATQAWAESPANNEPAFEFDKVVVTATRMEQEVEDVSRPVVVIGQDAIESRQPKSVAQVLSNEPNVLVQGGSRPSYQTVNIRGLGGNRVLQTVDGVRQDFESGHRASYFLDPALLKSVEVVKGPASALWGSGALGGVVAQTTISPKDVLNPEQDLGGLIKTGWNFNNDQSTTTAAVAGRTETADWLLAGYFRDSDNIETGDGTDVGNSGSRDKGVMGKVELQIDEDQSLALSARHGIVEGGVPSNGSGSVNGGSVFLIDKDQVSSSVSADYRIDTESPLLNAQVMAYWNGVDVDESRVRDGRSDSTEKDTFGLNINNLSQFGDIALLYGLDGYHSRYSGTRSGVNRPVPPTADTDSWGAFMQAMIPVSDSWLLELGGRYDYFATEDDNLGTSRSDSHFSPSAALTWQASDMLELTLRHDRAFRAPSVEEMYTTGTHFCIPPFGCNTFETNSNLKPEKSANTELIANLAVNDAWSFKASVFENRIDDFIGRGGRPFVFIPGRPPVVDPGTTKWVNVDEAKLRGYEVKARYSQDDMNLTLGYGQTRGTDRNTGNALSSVPADTWSADLNYSLLNRQLTAGARIVHTEAQNRVPPSRRGPPVTYDSYTVADIYASWEPAAVKNLKIDMTVNNLADKKYRSTWADIDAAGREVILSATYKF</sequence>
<dbReference type="GO" id="GO:0015232">
    <property type="term" value="F:heme transmembrane transporter activity"/>
    <property type="evidence" value="ECO:0007669"/>
    <property type="project" value="InterPro"/>
</dbReference>
<evidence type="ECO:0000256" key="3">
    <source>
        <dbReference type="ARBA" id="ARBA00022448"/>
    </source>
</evidence>
<name>A0A2G6JPC5_NEPCE</name>
<keyword evidence="7 12" id="KW-0798">TonB box</keyword>
<reference evidence="15 16" key="1">
    <citation type="submission" date="2017-10" db="EMBL/GenBank/DDBJ databases">
        <title>Novel microbial diversity and functional potential in the marine mammal oral microbiome.</title>
        <authorList>
            <person name="Dudek N.K."/>
            <person name="Sun C.L."/>
            <person name="Burstein D."/>
            <person name="Kantor R.S."/>
            <person name="Aliaga Goltsman D.S."/>
            <person name="Bik E.M."/>
            <person name="Thomas B.C."/>
            <person name="Banfield J.F."/>
            <person name="Relman D.A."/>
        </authorList>
    </citation>
    <scope>NUCLEOTIDE SEQUENCE [LARGE SCALE GENOMIC DNA]</scope>
    <source>
        <strain evidence="15">DOLJORAL78_47_21</strain>
    </source>
</reference>
<dbReference type="PROSITE" id="PS01156">
    <property type="entry name" value="TONB_DEPENDENT_REC_2"/>
    <property type="match status" value="1"/>
</dbReference>
<organism evidence="15 16">
    <name type="scientific">Neptuniibacter caesariensis</name>
    <dbReference type="NCBI Taxonomy" id="207954"/>
    <lineage>
        <taxon>Bacteria</taxon>
        <taxon>Pseudomonadati</taxon>
        <taxon>Pseudomonadota</taxon>
        <taxon>Gammaproteobacteria</taxon>
        <taxon>Oceanospirillales</taxon>
        <taxon>Oceanospirillaceae</taxon>
        <taxon>Neptuniibacter</taxon>
    </lineage>
</organism>
<dbReference type="Proteomes" id="UP000243469">
    <property type="component" value="Unassembled WGS sequence"/>
</dbReference>
<dbReference type="InterPro" id="IPR000531">
    <property type="entry name" value="Beta-barrel_TonB"/>
</dbReference>
<keyword evidence="3 10" id="KW-0813">Transport</keyword>
<dbReference type="NCBIfam" id="TIGR01786">
    <property type="entry name" value="TonB-hemlactrns"/>
    <property type="match status" value="1"/>
</dbReference>
<keyword evidence="8 10" id="KW-0472">Membrane</keyword>
<evidence type="ECO:0000313" key="15">
    <source>
        <dbReference type="EMBL" id="PIE25263.1"/>
    </source>
</evidence>
<evidence type="ECO:0000256" key="7">
    <source>
        <dbReference type="ARBA" id="ARBA00023077"/>
    </source>
</evidence>
<dbReference type="AlphaFoldDB" id="A0A2G6JPC5"/>
<proteinExistence type="inferred from homology"/>
<feature type="short sequence motif" description="TonB C-terminal box" evidence="11">
    <location>
        <begin position="693"/>
        <end position="710"/>
    </location>
</feature>
<dbReference type="InterPro" id="IPR012910">
    <property type="entry name" value="Plug_dom"/>
</dbReference>
<gene>
    <name evidence="15" type="ORF">CSA60_00970</name>
</gene>
<dbReference type="PROSITE" id="PS52016">
    <property type="entry name" value="TONB_DEPENDENT_REC_3"/>
    <property type="match status" value="1"/>
</dbReference>
<evidence type="ECO:0000259" key="14">
    <source>
        <dbReference type="Pfam" id="PF07715"/>
    </source>
</evidence>
<keyword evidence="9 10" id="KW-0998">Cell outer membrane</keyword>
<dbReference type="PANTHER" id="PTHR30069">
    <property type="entry name" value="TONB-DEPENDENT OUTER MEMBRANE RECEPTOR"/>
    <property type="match status" value="1"/>
</dbReference>
<keyword evidence="6" id="KW-0732">Signal</keyword>
<dbReference type="InterPro" id="IPR010917">
    <property type="entry name" value="TonB_rcpt_CS"/>
</dbReference>
<evidence type="ECO:0000256" key="2">
    <source>
        <dbReference type="ARBA" id="ARBA00009810"/>
    </source>
</evidence>
<dbReference type="InterPro" id="IPR037066">
    <property type="entry name" value="Plug_dom_sf"/>
</dbReference>
<dbReference type="Pfam" id="PF00593">
    <property type="entry name" value="TonB_dep_Rec_b-barrel"/>
    <property type="match status" value="1"/>
</dbReference>
<keyword evidence="5 10" id="KW-0812">Transmembrane</keyword>
<dbReference type="InterPro" id="IPR011276">
    <property type="entry name" value="TonB_haem/Hb_rcpt"/>
</dbReference>
<comment type="similarity">
    <text evidence="2 10 12">Belongs to the TonB-dependent receptor family.</text>
</comment>
<dbReference type="InterPro" id="IPR010949">
    <property type="entry name" value="TonB_Hb/transfer/lactofer_rcpt"/>
</dbReference>
<comment type="caution">
    <text evidence="15">The sequence shown here is derived from an EMBL/GenBank/DDBJ whole genome shotgun (WGS) entry which is preliminary data.</text>
</comment>
<evidence type="ECO:0000256" key="10">
    <source>
        <dbReference type="PROSITE-ProRule" id="PRU01360"/>
    </source>
</evidence>
<evidence type="ECO:0000259" key="13">
    <source>
        <dbReference type="Pfam" id="PF00593"/>
    </source>
</evidence>
<keyword evidence="4 10" id="KW-1134">Transmembrane beta strand</keyword>
<evidence type="ECO:0000256" key="5">
    <source>
        <dbReference type="ARBA" id="ARBA00022692"/>
    </source>
</evidence>
<dbReference type="SUPFAM" id="SSF56935">
    <property type="entry name" value="Porins"/>
    <property type="match status" value="1"/>
</dbReference>
<dbReference type="InterPro" id="IPR039426">
    <property type="entry name" value="TonB-dep_rcpt-like"/>
</dbReference>
<dbReference type="GO" id="GO:0044718">
    <property type="term" value="P:siderophore transmembrane transport"/>
    <property type="evidence" value="ECO:0007669"/>
    <property type="project" value="TreeGrafter"/>
</dbReference>
<evidence type="ECO:0000256" key="8">
    <source>
        <dbReference type="ARBA" id="ARBA00023136"/>
    </source>
</evidence>
<dbReference type="Gene3D" id="2.170.130.10">
    <property type="entry name" value="TonB-dependent receptor, plug domain"/>
    <property type="match status" value="1"/>
</dbReference>
<evidence type="ECO:0000256" key="1">
    <source>
        <dbReference type="ARBA" id="ARBA00004571"/>
    </source>
</evidence>
<evidence type="ECO:0000256" key="6">
    <source>
        <dbReference type="ARBA" id="ARBA00022729"/>
    </source>
</evidence>